<keyword evidence="2" id="KW-1185">Reference proteome</keyword>
<dbReference type="GO" id="GO:0008168">
    <property type="term" value="F:methyltransferase activity"/>
    <property type="evidence" value="ECO:0007669"/>
    <property type="project" value="UniProtKB-KW"/>
</dbReference>
<dbReference type="Proteomes" id="UP000255317">
    <property type="component" value="Unassembled WGS sequence"/>
</dbReference>
<dbReference type="Gene3D" id="3.40.50.150">
    <property type="entry name" value="Vaccinia Virus protein VP39"/>
    <property type="match status" value="1"/>
</dbReference>
<dbReference type="GO" id="GO:0032259">
    <property type="term" value="P:methylation"/>
    <property type="evidence" value="ECO:0007669"/>
    <property type="project" value="UniProtKB-KW"/>
</dbReference>
<protein>
    <submittedName>
        <fullName evidence="1">Methyltransferase family protein</fullName>
    </submittedName>
</protein>
<comment type="caution">
    <text evidence="1">The sequence shown here is derived from an EMBL/GenBank/DDBJ whole genome shotgun (WGS) entry which is preliminary data.</text>
</comment>
<dbReference type="InterPro" id="IPR029063">
    <property type="entry name" value="SAM-dependent_MTases_sf"/>
</dbReference>
<sequence length="246" mass="28625">MYKAVKKLALTIIPKDFLVKNELFFRSLFAQRFKGKDHLCNICENSLKKFIILDDGDQLCPFCGSRPRTRRLFQILNSEEILKGNVLHFSPSRSLYRLLSKDQNIQYTSTDYEDEFIADHKYDITNIDCPDAHFDLIICYHILEHIEKDQKAMQELHRVLKPGGICLVQTPFMGRNGIYEDASITSNEGRLEAFGQEDHVRVYSVAGLKDRLQDNLFTHVQHKEYAEDPYKGFAAETVLFLRKNKL</sequence>
<dbReference type="CDD" id="cd02440">
    <property type="entry name" value="AdoMet_MTases"/>
    <property type="match status" value="1"/>
</dbReference>
<accession>A0A370Q4C3</accession>
<dbReference type="EMBL" id="QRAO01000008">
    <property type="protein sequence ID" value="RDK83232.1"/>
    <property type="molecule type" value="Genomic_DNA"/>
</dbReference>
<dbReference type="Pfam" id="PF13489">
    <property type="entry name" value="Methyltransf_23"/>
    <property type="match status" value="1"/>
</dbReference>
<keyword evidence="1" id="KW-0489">Methyltransferase</keyword>
<proteinExistence type="predicted"/>
<gene>
    <name evidence="1" type="ORF">C8D94_10820</name>
</gene>
<keyword evidence="1" id="KW-0808">Transferase</keyword>
<evidence type="ECO:0000313" key="2">
    <source>
        <dbReference type="Proteomes" id="UP000255317"/>
    </source>
</evidence>
<dbReference type="AlphaFoldDB" id="A0A370Q4C3"/>
<name>A0A370Q4C3_9FLAO</name>
<dbReference type="RefSeq" id="WP_115124687.1">
    <property type="nucleotide sequence ID" value="NZ_QRAO01000008.1"/>
</dbReference>
<dbReference type="OrthoDB" id="3896938at2"/>
<organism evidence="1 2">
    <name type="scientific">Marinirhabdus gelatinilytica</name>
    <dbReference type="NCBI Taxonomy" id="1703343"/>
    <lineage>
        <taxon>Bacteria</taxon>
        <taxon>Pseudomonadati</taxon>
        <taxon>Bacteroidota</taxon>
        <taxon>Flavobacteriia</taxon>
        <taxon>Flavobacteriales</taxon>
        <taxon>Flavobacteriaceae</taxon>
    </lineage>
</organism>
<dbReference type="SUPFAM" id="SSF53335">
    <property type="entry name" value="S-adenosyl-L-methionine-dependent methyltransferases"/>
    <property type="match status" value="1"/>
</dbReference>
<reference evidence="1 2" key="1">
    <citation type="submission" date="2018-07" db="EMBL/GenBank/DDBJ databases">
        <title>Genomic Encyclopedia of Type Strains, Phase IV (KMG-IV): sequencing the most valuable type-strain genomes for metagenomic binning, comparative biology and taxonomic classification.</title>
        <authorList>
            <person name="Goeker M."/>
        </authorList>
    </citation>
    <scope>NUCLEOTIDE SEQUENCE [LARGE SCALE GENOMIC DNA]</scope>
    <source>
        <strain evidence="1 2">DSM 101478</strain>
    </source>
</reference>
<evidence type="ECO:0000313" key="1">
    <source>
        <dbReference type="EMBL" id="RDK83232.1"/>
    </source>
</evidence>